<dbReference type="PANTHER" id="PTHR46796">
    <property type="entry name" value="HTH-TYPE TRANSCRIPTIONAL ACTIVATOR RHAS-RELATED"/>
    <property type="match status" value="1"/>
</dbReference>
<evidence type="ECO:0000256" key="2">
    <source>
        <dbReference type="ARBA" id="ARBA00023125"/>
    </source>
</evidence>
<dbReference type="EMBL" id="RJVQ01000001">
    <property type="protein sequence ID" value="RQW64712.1"/>
    <property type="molecule type" value="Genomic_DNA"/>
</dbReference>
<evidence type="ECO:0000313" key="7">
    <source>
        <dbReference type="Proteomes" id="UP000281112"/>
    </source>
</evidence>
<evidence type="ECO:0000256" key="3">
    <source>
        <dbReference type="ARBA" id="ARBA00023159"/>
    </source>
</evidence>
<dbReference type="PROSITE" id="PS00041">
    <property type="entry name" value="HTH_ARAC_FAMILY_1"/>
    <property type="match status" value="1"/>
</dbReference>
<dbReference type="AlphaFoldDB" id="A0A3N9U4V3"/>
<keyword evidence="3" id="KW-0010">Activator</keyword>
<dbReference type="GO" id="GO:0003700">
    <property type="term" value="F:DNA-binding transcription factor activity"/>
    <property type="evidence" value="ECO:0007669"/>
    <property type="project" value="InterPro"/>
</dbReference>
<dbReference type="Pfam" id="PF12833">
    <property type="entry name" value="HTH_18"/>
    <property type="match status" value="1"/>
</dbReference>
<protein>
    <submittedName>
        <fullName evidence="6">AraC family transcriptional regulator</fullName>
    </submittedName>
</protein>
<dbReference type="InterPro" id="IPR018062">
    <property type="entry name" value="HTH_AraC-typ_CS"/>
</dbReference>
<keyword evidence="7" id="KW-1185">Reference proteome</keyword>
<accession>A0A3N9U4V3</accession>
<dbReference type="PANTHER" id="PTHR46796:SF2">
    <property type="entry name" value="TRANSCRIPTIONAL REGULATORY PROTEIN"/>
    <property type="match status" value="1"/>
</dbReference>
<keyword evidence="4" id="KW-0804">Transcription</keyword>
<dbReference type="InterPro" id="IPR009057">
    <property type="entry name" value="Homeodomain-like_sf"/>
</dbReference>
<sequence>MIKENQFHFINNRELHRVTALGAKMSDFSYSKHAHEEYSLGVTLEGRQDFFYQDSYHKSPAGGVMLFNPEAVHDGHSGLSQPLRYSMLYIHPNEIQPLFKAVGVATNHVLRFDKPLVENTQLRQYILNMYQLIHQQNSSKIEHESALLDIATELVKVSGQRVTNIETRRNDTLLNRAKNFVQENLSADISIDDIASSASMSKYHFIRAFKHQFGITPHQYVVNCRVNQARNLLLQGLSLQDVSFHSGFSDHSHLNRHFKRMFGITPKQLQTQLFA</sequence>
<feature type="domain" description="HTH araC/xylS-type" evidence="5">
    <location>
        <begin position="175"/>
        <end position="272"/>
    </location>
</feature>
<evidence type="ECO:0000256" key="1">
    <source>
        <dbReference type="ARBA" id="ARBA00023015"/>
    </source>
</evidence>
<dbReference type="InterPro" id="IPR050204">
    <property type="entry name" value="AraC_XylS_family_regulators"/>
</dbReference>
<name>A0A3N9U4V3_9VIBR</name>
<dbReference type="Proteomes" id="UP000281112">
    <property type="component" value="Unassembled WGS sequence"/>
</dbReference>
<dbReference type="InterPro" id="IPR018060">
    <property type="entry name" value="HTH_AraC"/>
</dbReference>
<keyword evidence="2" id="KW-0238">DNA-binding</keyword>
<evidence type="ECO:0000313" key="6">
    <source>
        <dbReference type="EMBL" id="RQW64712.1"/>
    </source>
</evidence>
<comment type="caution">
    <text evidence="6">The sequence shown here is derived from an EMBL/GenBank/DDBJ whole genome shotgun (WGS) entry which is preliminary data.</text>
</comment>
<keyword evidence="1" id="KW-0805">Transcription regulation</keyword>
<organism evidence="6 7">
    <name type="scientific">Vibrio viridaestus</name>
    <dbReference type="NCBI Taxonomy" id="2487322"/>
    <lineage>
        <taxon>Bacteria</taxon>
        <taxon>Pseudomonadati</taxon>
        <taxon>Pseudomonadota</taxon>
        <taxon>Gammaproteobacteria</taxon>
        <taxon>Vibrionales</taxon>
        <taxon>Vibrionaceae</taxon>
        <taxon>Vibrio</taxon>
    </lineage>
</organism>
<evidence type="ECO:0000259" key="5">
    <source>
        <dbReference type="PROSITE" id="PS01124"/>
    </source>
</evidence>
<proteinExistence type="predicted"/>
<reference evidence="6 7" key="1">
    <citation type="submission" date="2018-11" db="EMBL/GenBank/DDBJ databases">
        <title>Vibrio LJC006 sp. nov., isolated from seawater during the bloom of the enteromorpha.</title>
        <authorList>
            <person name="Liang J."/>
        </authorList>
    </citation>
    <scope>NUCLEOTIDE SEQUENCE [LARGE SCALE GENOMIC DNA]</scope>
    <source>
        <strain evidence="6 7">LJC006</strain>
    </source>
</reference>
<dbReference type="OrthoDB" id="9809338at2"/>
<dbReference type="InterPro" id="IPR003313">
    <property type="entry name" value="AraC-bd"/>
</dbReference>
<dbReference type="Gene3D" id="1.10.10.60">
    <property type="entry name" value="Homeodomain-like"/>
    <property type="match status" value="2"/>
</dbReference>
<dbReference type="SUPFAM" id="SSF51215">
    <property type="entry name" value="Regulatory protein AraC"/>
    <property type="match status" value="1"/>
</dbReference>
<evidence type="ECO:0000256" key="4">
    <source>
        <dbReference type="ARBA" id="ARBA00023163"/>
    </source>
</evidence>
<gene>
    <name evidence="6" type="ORF">EES38_01300</name>
</gene>
<dbReference type="PROSITE" id="PS01124">
    <property type="entry name" value="HTH_ARAC_FAMILY_2"/>
    <property type="match status" value="1"/>
</dbReference>
<dbReference type="SUPFAM" id="SSF46689">
    <property type="entry name" value="Homeodomain-like"/>
    <property type="match status" value="2"/>
</dbReference>
<dbReference type="SMART" id="SM00342">
    <property type="entry name" value="HTH_ARAC"/>
    <property type="match status" value="1"/>
</dbReference>
<dbReference type="GO" id="GO:0043565">
    <property type="term" value="F:sequence-specific DNA binding"/>
    <property type="evidence" value="ECO:0007669"/>
    <property type="project" value="InterPro"/>
</dbReference>
<dbReference type="Pfam" id="PF02311">
    <property type="entry name" value="AraC_binding"/>
    <property type="match status" value="1"/>
</dbReference>
<dbReference type="InterPro" id="IPR037923">
    <property type="entry name" value="HTH-like"/>
</dbReference>